<accession>A0AAE0BYX7</accession>
<keyword evidence="2" id="KW-1185">Reference proteome</keyword>
<dbReference type="Proteomes" id="UP001190700">
    <property type="component" value="Unassembled WGS sequence"/>
</dbReference>
<organism evidence="1 2">
    <name type="scientific">Cymbomonas tetramitiformis</name>
    <dbReference type="NCBI Taxonomy" id="36881"/>
    <lineage>
        <taxon>Eukaryota</taxon>
        <taxon>Viridiplantae</taxon>
        <taxon>Chlorophyta</taxon>
        <taxon>Pyramimonadophyceae</taxon>
        <taxon>Pyramimonadales</taxon>
        <taxon>Pyramimonadaceae</taxon>
        <taxon>Cymbomonas</taxon>
    </lineage>
</organism>
<protein>
    <submittedName>
        <fullName evidence="1">Uncharacterized protein</fullName>
    </submittedName>
</protein>
<comment type="caution">
    <text evidence="1">The sequence shown here is derived from an EMBL/GenBank/DDBJ whole genome shotgun (WGS) entry which is preliminary data.</text>
</comment>
<name>A0AAE0BYX7_9CHLO</name>
<dbReference type="EMBL" id="LGRX02030761">
    <property type="protein sequence ID" value="KAK3245342.1"/>
    <property type="molecule type" value="Genomic_DNA"/>
</dbReference>
<proteinExistence type="predicted"/>
<evidence type="ECO:0000313" key="1">
    <source>
        <dbReference type="EMBL" id="KAK3245342.1"/>
    </source>
</evidence>
<evidence type="ECO:0000313" key="2">
    <source>
        <dbReference type="Proteomes" id="UP001190700"/>
    </source>
</evidence>
<reference evidence="1 2" key="1">
    <citation type="journal article" date="2015" name="Genome Biol. Evol.">
        <title>Comparative Genomics of a Bacterivorous Green Alga Reveals Evolutionary Causalities and Consequences of Phago-Mixotrophic Mode of Nutrition.</title>
        <authorList>
            <person name="Burns J.A."/>
            <person name="Paasch A."/>
            <person name="Narechania A."/>
            <person name="Kim E."/>
        </authorList>
    </citation>
    <scope>NUCLEOTIDE SEQUENCE [LARGE SCALE GENOMIC DNA]</scope>
    <source>
        <strain evidence="1 2">PLY_AMNH</strain>
    </source>
</reference>
<gene>
    <name evidence="1" type="ORF">CYMTET_45082</name>
</gene>
<dbReference type="AlphaFoldDB" id="A0AAE0BYX7"/>
<sequence length="178" mass="18826">MSGVGVVGRKAEEAAAFGEMKWRKCRRGWGGGVEGATVVVAVERWWPGRAWGVMDGGGGRLFAVWGRGQRRGGVGGACAVGIDEEELDGRGVFVEDCEVGVEDRGGYGIEKGLVGEDEDFRFDMLNEFVGVGKAEGDRDLWKLSGCGAEAGKEDRWGTPEGLSAKINIVAVGDESVKG</sequence>